<dbReference type="AlphaFoldDB" id="A0A174AZ82"/>
<dbReference type="OrthoDB" id="305360at2"/>
<dbReference type="EMBL" id="QROE01000002">
    <property type="protein sequence ID" value="RHK96813.1"/>
    <property type="molecule type" value="Genomic_DNA"/>
</dbReference>
<dbReference type="Proteomes" id="UP000284267">
    <property type="component" value="Unassembled WGS sequence"/>
</dbReference>
<name>A0A174AZ82_9FIRM</name>
<dbReference type="PIRSF" id="PIRSF006603">
    <property type="entry name" value="DinF"/>
    <property type="match status" value="1"/>
</dbReference>
<dbReference type="EMBL" id="QROS01000001">
    <property type="protein sequence ID" value="RHL50282.1"/>
    <property type="molecule type" value="Genomic_DNA"/>
</dbReference>
<feature type="transmembrane region" description="Helical" evidence="7">
    <location>
        <begin position="223"/>
        <end position="251"/>
    </location>
</feature>
<dbReference type="Proteomes" id="UP000095413">
    <property type="component" value="Unassembled WGS sequence"/>
</dbReference>
<dbReference type="Pfam" id="PF01554">
    <property type="entry name" value="MatE"/>
    <property type="match status" value="2"/>
</dbReference>
<evidence type="ECO:0000313" key="10">
    <source>
        <dbReference type="EMBL" id="RGN89972.1"/>
    </source>
</evidence>
<evidence type="ECO:0000313" key="12">
    <source>
        <dbReference type="EMBL" id="RHK96813.1"/>
    </source>
</evidence>
<evidence type="ECO:0000256" key="7">
    <source>
        <dbReference type="SAM" id="Phobius"/>
    </source>
</evidence>
<dbReference type="PANTHER" id="PTHR43823">
    <property type="entry name" value="SPORULATION PROTEIN YKVU"/>
    <property type="match status" value="1"/>
</dbReference>
<feature type="transmembrane region" description="Helical" evidence="7">
    <location>
        <begin position="44"/>
        <end position="64"/>
    </location>
</feature>
<feature type="transmembrane region" description="Helical" evidence="7">
    <location>
        <begin position="177"/>
        <end position="202"/>
    </location>
</feature>
<dbReference type="GO" id="GO:0005886">
    <property type="term" value="C:plasma membrane"/>
    <property type="evidence" value="ECO:0007669"/>
    <property type="project" value="UniProtKB-SubCell"/>
</dbReference>
<evidence type="ECO:0000256" key="3">
    <source>
        <dbReference type="ARBA" id="ARBA00022475"/>
    </source>
</evidence>
<dbReference type="EMBL" id="RCXQ01000001">
    <property type="protein sequence ID" value="RYT68703.1"/>
    <property type="molecule type" value="Genomic_DNA"/>
</dbReference>
<evidence type="ECO:0000256" key="6">
    <source>
        <dbReference type="ARBA" id="ARBA00023136"/>
    </source>
</evidence>
<accession>A0A174AZ82</accession>
<comment type="subcellular location">
    <subcellularLocation>
        <location evidence="1">Cell membrane</location>
        <topology evidence="1">Multi-pass membrane protein</topology>
    </subcellularLocation>
</comment>
<feature type="transmembrane region" description="Helical" evidence="7">
    <location>
        <begin position="257"/>
        <end position="274"/>
    </location>
</feature>
<dbReference type="EMBL" id="CYZD01000004">
    <property type="protein sequence ID" value="CUN92816.1"/>
    <property type="molecule type" value="Genomic_DNA"/>
</dbReference>
<reference evidence="17 18" key="2">
    <citation type="submission" date="2018-08" db="EMBL/GenBank/DDBJ databases">
        <title>A genome reference for cultivated species of the human gut microbiota.</title>
        <authorList>
            <person name="Zou Y."/>
            <person name="Xue W."/>
            <person name="Luo G."/>
        </authorList>
    </citation>
    <scope>NUCLEOTIDE SEQUENCE [LARGE SCALE GENOMIC DNA]</scope>
    <source>
        <strain evidence="11 18">AF14-23</strain>
        <strain evidence="13 20">AF37-6AC</strain>
        <strain evidence="12 19">AF39-4</strain>
        <strain evidence="10 17">OM03-6</strain>
    </source>
</reference>
<evidence type="ECO:0000313" key="19">
    <source>
        <dbReference type="Proteomes" id="UP000284267"/>
    </source>
</evidence>
<reference evidence="15 16" key="1">
    <citation type="submission" date="2015-09" db="EMBL/GenBank/DDBJ databases">
        <authorList>
            <consortium name="Pathogen Informatics"/>
        </authorList>
    </citation>
    <scope>NUCLEOTIDE SEQUENCE [LARGE SCALE GENOMIC DNA]</scope>
    <source>
        <strain evidence="8 15">2789STDY5608837</strain>
        <strain evidence="9 16">2789STDY5834921</strain>
    </source>
</reference>
<evidence type="ECO:0000313" key="18">
    <source>
        <dbReference type="Proteomes" id="UP000265828"/>
    </source>
</evidence>
<evidence type="ECO:0000313" key="8">
    <source>
        <dbReference type="EMBL" id="CUN92816.1"/>
    </source>
</evidence>
<evidence type="ECO:0000313" key="9">
    <source>
        <dbReference type="EMBL" id="CUP18529.1"/>
    </source>
</evidence>
<evidence type="ECO:0000313" key="15">
    <source>
        <dbReference type="Proteomes" id="UP000095409"/>
    </source>
</evidence>
<proteinExistence type="predicted"/>
<feature type="transmembrane region" description="Helical" evidence="7">
    <location>
        <begin position="122"/>
        <end position="140"/>
    </location>
</feature>
<keyword evidence="6 7" id="KW-0472">Membrane</keyword>
<dbReference type="GO" id="GO:0042910">
    <property type="term" value="F:xenobiotic transmembrane transporter activity"/>
    <property type="evidence" value="ECO:0007669"/>
    <property type="project" value="InterPro"/>
</dbReference>
<evidence type="ECO:0000313" key="13">
    <source>
        <dbReference type="EMBL" id="RHL50282.1"/>
    </source>
</evidence>
<evidence type="ECO:0000256" key="1">
    <source>
        <dbReference type="ARBA" id="ARBA00004651"/>
    </source>
</evidence>
<feature type="transmembrane region" description="Helical" evidence="7">
    <location>
        <begin position="380"/>
        <end position="398"/>
    </location>
</feature>
<dbReference type="PANTHER" id="PTHR43823:SF3">
    <property type="entry name" value="MULTIDRUG EXPORT PROTEIN MEPA"/>
    <property type="match status" value="1"/>
</dbReference>
<dbReference type="Proteomes" id="UP000095409">
    <property type="component" value="Unassembled WGS sequence"/>
</dbReference>
<keyword evidence="4 7" id="KW-0812">Transmembrane</keyword>
<protein>
    <submittedName>
        <fullName evidence="10">MATE family efflux transporter</fullName>
    </submittedName>
    <submittedName>
        <fullName evidence="8">Staphylococcal virulence regulator protein A</fullName>
    </submittedName>
</protein>
<dbReference type="EMBL" id="QRZI01000001">
    <property type="protein sequence ID" value="RGV66295.1"/>
    <property type="molecule type" value="Genomic_DNA"/>
</dbReference>
<feature type="transmembrane region" description="Helical" evidence="7">
    <location>
        <begin position="308"/>
        <end position="328"/>
    </location>
</feature>
<evidence type="ECO:0000256" key="4">
    <source>
        <dbReference type="ARBA" id="ARBA00022692"/>
    </source>
</evidence>
<dbReference type="Proteomes" id="UP000293506">
    <property type="component" value="Unassembled WGS sequence"/>
</dbReference>
<dbReference type="Proteomes" id="UP000261105">
    <property type="component" value="Unassembled WGS sequence"/>
</dbReference>
<evidence type="ECO:0000313" key="16">
    <source>
        <dbReference type="Proteomes" id="UP000095413"/>
    </source>
</evidence>
<dbReference type="GO" id="GO:0015297">
    <property type="term" value="F:antiporter activity"/>
    <property type="evidence" value="ECO:0007669"/>
    <property type="project" value="InterPro"/>
</dbReference>
<keyword evidence="5 7" id="KW-1133">Transmembrane helix</keyword>
<evidence type="ECO:0000313" key="21">
    <source>
        <dbReference type="Proteomes" id="UP000293506"/>
    </source>
</evidence>
<dbReference type="Proteomes" id="UP000285897">
    <property type="component" value="Unassembled WGS sequence"/>
</dbReference>
<dbReference type="EMBL" id="QSUZ01000002">
    <property type="protein sequence ID" value="RGN89972.1"/>
    <property type="molecule type" value="Genomic_DNA"/>
</dbReference>
<reference evidence="14 21" key="3">
    <citation type="journal article" date="2019" name="Science, e1252229">
        <title>Invertible promoters mediate bacterial phase variation, antibiotic resistance, and host adaptation in the gut.</title>
        <authorList>
            <person name="Jiang X."/>
            <person name="Hall A.B."/>
            <person name="Arthur T.D."/>
            <person name="Plichta D.R."/>
            <person name="Covington C.T."/>
            <person name="Poyet M."/>
            <person name="Crothers J."/>
            <person name="Moses P.L."/>
            <person name="Tolonen A.C."/>
            <person name="Vlamakis H."/>
            <person name="Alm E.J."/>
            <person name="Xavier R.J."/>
        </authorList>
    </citation>
    <scope>NUCLEOTIDE SEQUENCE [LARGE SCALE GENOMIC DNA]</scope>
    <source>
        <strain evidence="14">Af_0058</strain>
        <strain evidence="21">af_0058</strain>
    </source>
</reference>
<evidence type="ECO:0000313" key="17">
    <source>
        <dbReference type="Proteomes" id="UP000261105"/>
    </source>
</evidence>
<gene>
    <name evidence="8" type="primary">mepA_6</name>
    <name evidence="9" type="synonym">mepA_4</name>
    <name evidence="13" type="ORF">DW021_01025</name>
    <name evidence="12" type="ORF">DW040_06375</name>
    <name evidence="11" type="ORF">DWW07_00940</name>
    <name evidence="10" type="ORF">DXB38_02345</name>
    <name evidence="14" type="ORF">EAI82_00590</name>
    <name evidence="8" type="ORF">ERS852394_01159</name>
    <name evidence="9" type="ORF">ERS852533_00586</name>
</gene>
<dbReference type="Proteomes" id="UP000265828">
    <property type="component" value="Unassembled WGS sequence"/>
</dbReference>
<feature type="transmembrane region" description="Helical" evidence="7">
    <location>
        <begin position="348"/>
        <end position="368"/>
    </location>
</feature>
<evidence type="ECO:0000256" key="5">
    <source>
        <dbReference type="ARBA" id="ARBA00022989"/>
    </source>
</evidence>
<evidence type="ECO:0000256" key="2">
    <source>
        <dbReference type="ARBA" id="ARBA00022448"/>
    </source>
</evidence>
<evidence type="ECO:0000313" key="20">
    <source>
        <dbReference type="Proteomes" id="UP000285897"/>
    </source>
</evidence>
<organism evidence="8 15">
    <name type="scientific">Blautia obeum</name>
    <dbReference type="NCBI Taxonomy" id="40520"/>
    <lineage>
        <taxon>Bacteria</taxon>
        <taxon>Bacillati</taxon>
        <taxon>Bacillota</taxon>
        <taxon>Clostridia</taxon>
        <taxon>Lachnospirales</taxon>
        <taxon>Lachnospiraceae</taxon>
        <taxon>Blautia</taxon>
    </lineage>
</organism>
<keyword evidence="2" id="KW-0813">Transport</keyword>
<evidence type="ECO:0000313" key="11">
    <source>
        <dbReference type="EMBL" id="RGV66295.1"/>
    </source>
</evidence>
<dbReference type="InterPro" id="IPR002528">
    <property type="entry name" value="MATE_fam"/>
</dbReference>
<dbReference type="InterPro" id="IPR051327">
    <property type="entry name" value="MATE_MepA_subfamily"/>
</dbReference>
<dbReference type="InterPro" id="IPR048279">
    <property type="entry name" value="MdtK-like"/>
</dbReference>
<evidence type="ECO:0000313" key="14">
    <source>
        <dbReference type="EMBL" id="RYT68703.1"/>
    </source>
</evidence>
<dbReference type="RefSeq" id="WP_022387883.1">
    <property type="nucleotide sequence ID" value="NZ_CABJDZ010000002.1"/>
</dbReference>
<dbReference type="EMBL" id="CZBA01000002">
    <property type="protein sequence ID" value="CUP18529.1"/>
    <property type="molecule type" value="Genomic_DNA"/>
</dbReference>
<feature type="transmembrane region" description="Helical" evidence="7">
    <location>
        <begin position="404"/>
        <end position="421"/>
    </location>
</feature>
<feature type="transmembrane region" description="Helical" evidence="7">
    <location>
        <begin position="85"/>
        <end position="102"/>
    </location>
</feature>
<keyword evidence="3" id="KW-1003">Cell membrane</keyword>
<feature type="transmembrane region" description="Helical" evidence="7">
    <location>
        <begin position="152"/>
        <end position="171"/>
    </location>
</feature>
<feature type="transmembrane region" description="Helical" evidence="7">
    <location>
        <begin position="12"/>
        <end position="32"/>
    </location>
</feature>
<sequence>MLKRFSKYICQSVAAMIGQSVYILADTFFISFNSGANGLAALNLILPVFGIMFAIGSMIGIGSATRYGISKAKGEDADHYFTQSISWSLVCSVPFILIGILTPDKFLALLGADAGLVELGKTYLRIVLIFAPFFMCNYSVTAFARNDNATSTVMAGSLTGSAFNIVFDYIFMFPMGLGFSGAALATAFCPVVTMLVCSTHYLSKKCNIGFKWKRLSLRHLISCCQLGVSAFVGEISSAVITFIFNMLILGLTGSTGVAAYGVVANMSLVGMAIMNGMSQGAQPLISESFGKGAADDVKKLLSWALKSVVAVEIILVALVWIFTDPFIAVFNSENNRLLLEYAHTGLRLYFLGFLFAGVNIMLVAYFSATANARPAIIGSLLRGAVAIGACAIVLSMIWGMNGVWLSFLTSEIITFAVLLILGRNKESRKMNEYV</sequence>